<feature type="transmembrane region" description="Helical" evidence="1">
    <location>
        <begin position="225"/>
        <end position="249"/>
    </location>
</feature>
<keyword evidence="4" id="KW-1185">Reference proteome</keyword>
<keyword evidence="2" id="KW-0732">Signal</keyword>
<organism evidence="3 4">
    <name type="scientific">Palleronia aestuarii</name>
    <dbReference type="NCBI Taxonomy" id="568105"/>
    <lineage>
        <taxon>Bacteria</taxon>
        <taxon>Pseudomonadati</taxon>
        <taxon>Pseudomonadota</taxon>
        <taxon>Alphaproteobacteria</taxon>
        <taxon>Rhodobacterales</taxon>
        <taxon>Roseobacteraceae</taxon>
        <taxon>Palleronia</taxon>
    </lineage>
</organism>
<dbReference type="AlphaFoldDB" id="A0A2W7NFU6"/>
<proteinExistence type="predicted"/>
<dbReference type="RefSeq" id="WP_234822493.1">
    <property type="nucleotide sequence ID" value="NZ_QKZL01000003.1"/>
</dbReference>
<keyword evidence="1" id="KW-1133">Transmembrane helix</keyword>
<dbReference type="Proteomes" id="UP000248916">
    <property type="component" value="Unassembled WGS sequence"/>
</dbReference>
<dbReference type="Pfam" id="PF09608">
    <property type="entry name" value="Alph_Pro_TM"/>
    <property type="match status" value="1"/>
</dbReference>
<accession>A0A2W7NFU6</accession>
<comment type="caution">
    <text evidence="3">The sequence shown here is derived from an EMBL/GenBank/DDBJ whole genome shotgun (WGS) entry which is preliminary data.</text>
</comment>
<name>A0A2W7NFU6_9RHOB</name>
<keyword evidence="1" id="KW-0812">Transmembrane</keyword>
<keyword evidence="1" id="KW-0472">Membrane</keyword>
<reference evidence="3 4" key="1">
    <citation type="submission" date="2018-06" db="EMBL/GenBank/DDBJ databases">
        <title>Genomic Encyclopedia of Archaeal and Bacterial Type Strains, Phase II (KMG-II): from individual species to whole genera.</title>
        <authorList>
            <person name="Goeker M."/>
        </authorList>
    </citation>
    <scope>NUCLEOTIDE SEQUENCE [LARGE SCALE GENOMIC DNA]</scope>
    <source>
        <strain evidence="3 4">DSM 22009</strain>
    </source>
</reference>
<sequence>MIRWLFLLLILTTSASAQEEVIAGMSSSRISISANFDGSEILIFGAVKREQSPPEGELGVIVTVEGPGQPLTVRRLERRALIWVNGEAVRIARAPSFYAINTSAPLAQLLNTQADARARITTRRVIGTIDAPMEVNDATAFSQALIRIRKDVNLYQTNINAVELREETLFNTTVTLPANLVEGIYISRIFLTRNGEIVATSSTAIDVEKIGLEKFLYNLAYDDPLIYALLSIALAIGAGWGASAAFRYLQS</sequence>
<feature type="signal peptide" evidence="2">
    <location>
        <begin position="1"/>
        <end position="17"/>
    </location>
</feature>
<dbReference type="EMBL" id="QKZL01000003">
    <property type="protein sequence ID" value="PZX18373.1"/>
    <property type="molecule type" value="Genomic_DNA"/>
</dbReference>
<dbReference type="InterPro" id="IPR019088">
    <property type="entry name" value="CHP02186-rel_TM"/>
</dbReference>
<evidence type="ECO:0000256" key="1">
    <source>
        <dbReference type="SAM" id="Phobius"/>
    </source>
</evidence>
<protein>
    <submittedName>
        <fullName evidence="3">Uncharacterized protein (TIGR02186 family)</fullName>
    </submittedName>
</protein>
<evidence type="ECO:0000256" key="2">
    <source>
        <dbReference type="SAM" id="SignalP"/>
    </source>
</evidence>
<gene>
    <name evidence="3" type="ORF">LX81_01003</name>
</gene>
<evidence type="ECO:0000313" key="4">
    <source>
        <dbReference type="Proteomes" id="UP000248916"/>
    </source>
</evidence>
<evidence type="ECO:0000313" key="3">
    <source>
        <dbReference type="EMBL" id="PZX18373.1"/>
    </source>
</evidence>
<feature type="chain" id="PRO_5016165618" evidence="2">
    <location>
        <begin position="18"/>
        <end position="251"/>
    </location>
</feature>